<protein>
    <submittedName>
        <fullName evidence="4">Transposon Tf2-9 polyprotein</fullName>
    </submittedName>
</protein>
<dbReference type="PANTHER" id="PTHR37984">
    <property type="entry name" value="PROTEIN CBG26694"/>
    <property type="match status" value="1"/>
</dbReference>
<dbReference type="OrthoDB" id="1936407at2759"/>
<comment type="caution">
    <text evidence="4">The sequence shown here is derived from an EMBL/GenBank/DDBJ whole genome shotgun (WGS) entry which is preliminary data.</text>
</comment>
<evidence type="ECO:0000256" key="1">
    <source>
        <dbReference type="SAM" id="Coils"/>
    </source>
</evidence>
<dbReference type="Proteomes" id="UP000321947">
    <property type="component" value="Unassembled WGS sequence"/>
</dbReference>
<feature type="domain" description="Integrase catalytic" evidence="2">
    <location>
        <begin position="29"/>
        <end position="193"/>
    </location>
</feature>
<dbReference type="InterPro" id="IPR012337">
    <property type="entry name" value="RNaseH-like_sf"/>
</dbReference>
<accession>A0A5D3CGD7</accession>
<keyword evidence="1" id="KW-0175">Coiled coil</keyword>
<evidence type="ECO:0000313" key="4">
    <source>
        <dbReference type="EMBL" id="TYK09369.1"/>
    </source>
</evidence>
<dbReference type="EMBL" id="SSTE01007195">
    <property type="protein sequence ID" value="KAA0057347.1"/>
    <property type="molecule type" value="Genomic_DNA"/>
</dbReference>
<dbReference type="InterPro" id="IPR001584">
    <property type="entry name" value="Integrase_cat-core"/>
</dbReference>
<dbReference type="PANTHER" id="PTHR37984:SF5">
    <property type="entry name" value="PROTEIN NYNRIN-LIKE"/>
    <property type="match status" value="1"/>
</dbReference>
<dbReference type="PROSITE" id="PS50994">
    <property type="entry name" value="INTEGRASE"/>
    <property type="match status" value="1"/>
</dbReference>
<proteinExistence type="predicted"/>
<evidence type="ECO:0000313" key="5">
    <source>
        <dbReference type="Proteomes" id="UP000321393"/>
    </source>
</evidence>
<gene>
    <name evidence="4" type="ORF">E5676_scaffold6314G00020</name>
    <name evidence="3" type="ORF">E6C27_scaffold280G002020</name>
</gene>
<dbReference type="EMBL" id="SSTD01011894">
    <property type="protein sequence ID" value="TYK09369.1"/>
    <property type="molecule type" value="Genomic_DNA"/>
</dbReference>
<dbReference type="AlphaFoldDB" id="A0A5D3CGD7"/>
<evidence type="ECO:0000313" key="3">
    <source>
        <dbReference type="EMBL" id="KAA0057347.1"/>
    </source>
</evidence>
<dbReference type="GO" id="GO:0003676">
    <property type="term" value="F:nucleic acid binding"/>
    <property type="evidence" value="ECO:0007669"/>
    <property type="project" value="InterPro"/>
</dbReference>
<dbReference type="InterPro" id="IPR050951">
    <property type="entry name" value="Retrovirus_Pol_polyprotein"/>
</dbReference>
<organism evidence="4 6">
    <name type="scientific">Cucumis melo var. makuwa</name>
    <name type="common">Oriental melon</name>
    <dbReference type="NCBI Taxonomy" id="1194695"/>
    <lineage>
        <taxon>Eukaryota</taxon>
        <taxon>Viridiplantae</taxon>
        <taxon>Streptophyta</taxon>
        <taxon>Embryophyta</taxon>
        <taxon>Tracheophyta</taxon>
        <taxon>Spermatophyta</taxon>
        <taxon>Magnoliopsida</taxon>
        <taxon>eudicotyledons</taxon>
        <taxon>Gunneridae</taxon>
        <taxon>Pentapetalae</taxon>
        <taxon>rosids</taxon>
        <taxon>fabids</taxon>
        <taxon>Cucurbitales</taxon>
        <taxon>Cucurbitaceae</taxon>
        <taxon>Benincaseae</taxon>
        <taxon>Cucumis</taxon>
    </lineage>
</organism>
<dbReference type="InterPro" id="IPR056924">
    <property type="entry name" value="SH3_Tf2-1"/>
</dbReference>
<dbReference type="Proteomes" id="UP000321393">
    <property type="component" value="Unassembled WGS sequence"/>
</dbReference>
<dbReference type="SUPFAM" id="SSF53098">
    <property type="entry name" value="Ribonuclease H-like"/>
    <property type="match status" value="1"/>
</dbReference>
<dbReference type="Pfam" id="PF24626">
    <property type="entry name" value="SH3_Tf2-1"/>
    <property type="match status" value="1"/>
</dbReference>
<dbReference type="InterPro" id="IPR036397">
    <property type="entry name" value="RNaseH_sf"/>
</dbReference>
<feature type="coiled-coil region" evidence="1">
    <location>
        <begin position="214"/>
        <end position="241"/>
    </location>
</feature>
<reference evidence="5 6" key="1">
    <citation type="submission" date="2019-08" db="EMBL/GenBank/DDBJ databases">
        <title>Draft genome sequences of two oriental melons (Cucumis melo L. var makuwa).</title>
        <authorList>
            <person name="Kwon S.-Y."/>
        </authorList>
    </citation>
    <scope>NUCLEOTIDE SEQUENCE [LARGE SCALE GENOMIC DNA]</scope>
    <source>
        <strain evidence="6">cv. Chang Bougi</strain>
        <strain evidence="5">cv. SW 3</strain>
        <tissue evidence="4">Leaf</tissue>
    </source>
</reference>
<sequence length="318" mass="37237">MKNDIKKYVEQCDICQRNKFEATKAAGVLQPLPIPEKILEDWTMDFIEGLPLASGVNVIMVVVDRLSKYVYFITLKHKFSAKQVAKVFIDRVIGKHGIPKSIVSDRDKVFLSNFWKELFAKMGTILKRSTAFHPQTDEQFERVNRCLETYLRYFCNEQPSSLDKFIPWVDLWYNTTFHASAKATPFQLVYGRPPPPLISYGHQKTPNNEVEAMLKERDLALNALKKNLGNAQNRMKKMVDQKRRELKFKVGDEVYLKLRPYRQRSLTRKRYEKLAPKYYGPYRIKEEIGEVAYRLELPPEATIHDVFHISQMKLKLGK</sequence>
<dbReference type="Gene3D" id="3.30.420.10">
    <property type="entry name" value="Ribonuclease H-like superfamily/Ribonuclease H"/>
    <property type="match status" value="1"/>
</dbReference>
<evidence type="ECO:0000313" key="6">
    <source>
        <dbReference type="Proteomes" id="UP000321947"/>
    </source>
</evidence>
<name>A0A5D3CGD7_CUCMM</name>
<dbReference type="GO" id="GO:0015074">
    <property type="term" value="P:DNA integration"/>
    <property type="evidence" value="ECO:0007669"/>
    <property type="project" value="InterPro"/>
</dbReference>
<evidence type="ECO:0000259" key="2">
    <source>
        <dbReference type="PROSITE" id="PS50994"/>
    </source>
</evidence>